<evidence type="ECO:0000256" key="2">
    <source>
        <dbReference type="ARBA" id="ARBA00022833"/>
    </source>
</evidence>
<keyword evidence="3" id="KW-0560">Oxidoreductase</keyword>
<feature type="region of interest" description="Disordered" evidence="4">
    <location>
        <begin position="25"/>
        <end position="72"/>
    </location>
</feature>
<keyword evidence="1" id="KW-0479">Metal-binding</keyword>
<dbReference type="GO" id="GO:0046872">
    <property type="term" value="F:metal ion binding"/>
    <property type="evidence" value="ECO:0007669"/>
    <property type="project" value="UniProtKB-KW"/>
</dbReference>
<dbReference type="InterPro" id="IPR047109">
    <property type="entry name" value="CAD-like"/>
</dbReference>
<dbReference type="EMBL" id="BQKI01000085">
    <property type="protein sequence ID" value="GJN34062.1"/>
    <property type="molecule type" value="Genomic_DNA"/>
</dbReference>
<feature type="compositionally biased region" description="Basic residues" evidence="4">
    <location>
        <begin position="50"/>
        <end position="67"/>
    </location>
</feature>
<dbReference type="Gene3D" id="3.40.50.720">
    <property type="entry name" value="NAD(P)-binding Rossmann-like Domain"/>
    <property type="match status" value="1"/>
</dbReference>
<evidence type="ECO:0000256" key="1">
    <source>
        <dbReference type="ARBA" id="ARBA00022723"/>
    </source>
</evidence>
<dbReference type="PANTHER" id="PTHR42683">
    <property type="entry name" value="ALDEHYDE REDUCTASE"/>
    <property type="match status" value="1"/>
</dbReference>
<sequence>MDAQRQLRRRWLRALTEAVATGAHSDVAAEGADGGGGHPEQAARGAGAGHCRRREARGRERLRRRRGVPGETGRRCFCCGDFAGEHSIVADIEVVGLDYVNAAMERLERNDVRYRFVADVAGSLSLGVAASA</sequence>
<protein>
    <submittedName>
        <fullName evidence="5">Uncharacterized protein</fullName>
    </submittedName>
</protein>
<proteinExistence type="predicted"/>
<reference evidence="5" key="2">
    <citation type="submission" date="2021-12" db="EMBL/GenBank/DDBJ databases">
        <title>Resequencing data analysis of finger millet.</title>
        <authorList>
            <person name="Hatakeyama M."/>
            <person name="Aluri S."/>
            <person name="Balachadran M.T."/>
            <person name="Sivarajan S.R."/>
            <person name="Poveda L."/>
            <person name="Shimizu-Inatsugi R."/>
            <person name="Schlapbach R."/>
            <person name="Sreeman S.M."/>
            <person name="Shimizu K.K."/>
        </authorList>
    </citation>
    <scope>NUCLEOTIDE SEQUENCE</scope>
</reference>
<dbReference type="AlphaFoldDB" id="A0AAV5FGZ6"/>
<reference evidence="5" key="1">
    <citation type="journal article" date="2018" name="DNA Res.">
        <title>Multiple hybrid de novo genome assembly of finger millet, an orphan allotetraploid crop.</title>
        <authorList>
            <person name="Hatakeyama M."/>
            <person name="Aluri S."/>
            <person name="Balachadran M.T."/>
            <person name="Sivarajan S.R."/>
            <person name="Patrignani A."/>
            <person name="Gruter S."/>
            <person name="Poveda L."/>
            <person name="Shimizu-Inatsugi R."/>
            <person name="Baeten J."/>
            <person name="Francoijs K.J."/>
            <person name="Nataraja K.N."/>
            <person name="Reddy Y.A.N."/>
            <person name="Phadnis S."/>
            <person name="Ravikumar R.L."/>
            <person name="Schlapbach R."/>
            <person name="Sreeman S.M."/>
            <person name="Shimizu K.K."/>
        </authorList>
    </citation>
    <scope>NUCLEOTIDE SEQUENCE</scope>
</reference>
<gene>
    <name evidence="5" type="primary">gb22699</name>
    <name evidence="5" type="ORF">PR202_gb22699</name>
</gene>
<accession>A0AAV5FGZ6</accession>
<keyword evidence="6" id="KW-1185">Reference proteome</keyword>
<evidence type="ECO:0000256" key="3">
    <source>
        <dbReference type="ARBA" id="ARBA00023002"/>
    </source>
</evidence>
<keyword evidence="2" id="KW-0862">Zinc</keyword>
<dbReference type="GO" id="GO:0016616">
    <property type="term" value="F:oxidoreductase activity, acting on the CH-OH group of donors, NAD or NADP as acceptor"/>
    <property type="evidence" value="ECO:0007669"/>
    <property type="project" value="InterPro"/>
</dbReference>
<evidence type="ECO:0000313" key="6">
    <source>
        <dbReference type="Proteomes" id="UP001054889"/>
    </source>
</evidence>
<dbReference type="Gene3D" id="3.90.180.10">
    <property type="entry name" value="Medium-chain alcohol dehydrogenases, catalytic domain"/>
    <property type="match status" value="1"/>
</dbReference>
<dbReference type="Proteomes" id="UP001054889">
    <property type="component" value="Unassembled WGS sequence"/>
</dbReference>
<evidence type="ECO:0000313" key="5">
    <source>
        <dbReference type="EMBL" id="GJN34062.1"/>
    </source>
</evidence>
<dbReference type="FunFam" id="3.90.180.10:FF:000100">
    <property type="entry name" value="Putative cinnamyl alcohol dehydrogenase 6"/>
    <property type="match status" value="1"/>
</dbReference>
<evidence type="ECO:0000256" key="4">
    <source>
        <dbReference type="SAM" id="MobiDB-lite"/>
    </source>
</evidence>
<comment type="caution">
    <text evidence="5">The sequence shown here is derived from an EMBL/GenBank/DDBJ whole genome shotgun (WGS) entry which is preliminary data.</text>
</comment>
<organism evidence="5 6">
    <name type="scientific">Eleusine coracana subsp. coracana</name>
    <dbReference type="NCBI Taxonomy" id="191504"/>
    <lineage>
        <taxon>Eukaryota</taxon>
        <taxon>Viridiplantae</taxon>
        <taxon>Streptophyta</taxon>
        <taxon>Embryophyta</taxon>
        <taxon>Tracheophyta</taxon>
        <taxon>Spermatophyta</taxon>
        <taxon>Magnoliopsida</taxon>
        <taxon>Liliopsida</taxon>
        <taxon>Poales</taxon>
        <taxon>Poaceae</taxon>
        <taxon>PACMAD clade</taxon>
        <taxon>Chloridoideae</taxon>
        <taxon>Cynodonteae</taxon>
        <taxon>Eleusininae</taxon>
        <taxon>Eleusine</taxon>
    </lineage>
</organism>
<name>A0AAV5FGZ6_ELECO</name>